<organism evidence="3">
    <name type="scientific">Harveyella mirabilis</name>
    <dbReference type="NCBI Taxonomy" id="282355"/>
    <lineage>
        <taxon>Eukaryota</taxon>
        <taxon>Rhodophyta</taxon>
        <taxon>Florideophyceae</taxon>
        <taxon>Rhodymeniophycidae</taxon>
        <taxon>Gigartinales</taxon>
        <taxon>Choreocolacaceae</taxon>
        <taxon>Harveyella</taxon>
    </lineage>
</organism>
<dbReference type="GO" id="GO:0000428">
    <property type="term" value="C:DNA-directed RNA polymerase complex"/>
    <property type="evidence" value="ECO:0007669"/>
    <property type="project" value="UniProtKB-KW"/>
</dbReference>
<evidence type="ECO:0000313" key="3">
    <source>
        <dbReference type="EMBL" id="AZL88038.1"/>
    </source>
</evidence>
<dbReference type="InterPro" id="IPR036161">
    <property type="entry name" value="RPB6/omega-like_sf"/>
</dbReference>
<sequence>MNKYLKQTKIDLQYLIYKTEELLNIAKNRYKITIEVANRAKIKKKINKKNNSINKPIIQAILEMTTINKT</sequence>
<evidence type="ECO:0000256" key="2">
    <source>
        <dbReference type="ARBA" id="ARBA00023163"/>
    </source>
</evidence>
<dbReference type="AlphaFoldDB" id="A0A3S8UW34"/>
<keyword evidence="1 3" id="KW-0240">DNA-directed RNA polymerase</keyword>
<dbReference type="GO" id="GO:0003677">
    <property type="term" value="F:DNA binding"/>
    <property type="evidence" value="ECO:0007669"/>
    <property type="project" value="InterPro"/>
</dbReference>
<protein>
    <submittedName>
        <fullName evidence="3">DNA-directed RNA polymerase omega chain</fullName>
    </submittedName>
</protein>
<keyword evidence="2" id="KW-0804">Transcription</keyword>
<dbReference type="GO" id="GO:0006351">
    <property type="term" value="P:DNA-templated transcription"/>
    <property type="evidence" value="ECO:0007669"/>
    <property type="project" value="InterPro"/>
</dbReference>
<name>A0A3S8UW34_9FLOR</name>
<gene>
    <name evidence="3" type="primary">rpoZ</name>
</gene>
<dbReference type="GO" id="GO:0003899">
    <property type="term" value="F:DNA-directed RNA polymerase activity"/>
    <property type="evidence" value="ECO:0007669"/>
    <property type="project" value="InterPro"/>
</dbReference>
<dbReference type="EMBL" id="MK039118">
    <property type="protein sequence ID" value="AZL88038.1"/>
    <property type="molecule type" value="Genomic_DNA"/>
</dbReference>
<geneLocation type="plastid" evidence="3"/>
<dbReference type="SUPFAM" id="SSF63562">
    <property type="entry name" value="RPB6/omega subunit-like"/>
    <property type="match status" value="1"/>
</dbReference>
<accession>A0A3S8UW34</accession>
<proteinExistence type="predicted"/>
<reference evidence="3" key="1">
    <citation type="journal article" date="2018" name="J. Phycol.">
        <title>Molecular phylogenetics supports a clade of red algal parasites retaining native plastids: taxonomy and terminology revised.</title>
        <authorList>
            <person name="Salomaki E.D."/>
            <person name="Lane C.E."/>
        </authorList>
    </citation>
    <scope>NUCLEOTIDE SEQUENCE</scope>
</reference>
<evidence type="ECO:0000256" key="1">
    <source>
        <dbReference type="ARBA" id="ARBA00022478"/>
    </source>
</evidence>
<keyword evidence="3" id="KW-0934">Plastid</keyword>